<reference evidence="11" key="2">
    <citation type="submission" date="2025-08" db="UniProtKB">
        <authorList>
            <consortium name="RefSeq"/>
        </authorList>
    </citation>
    <scope>IDENTIFICATION</scope>
    <source>
        <strain evidence="11">S238N-H82</strain>
        <tissue evidence="11">Testes</tissue>
    </source>
</reference>
<dbReference type="PANTHER" id="PTHR24381:SF393">
    <property type="entry name" value="CHROMATIN-LINKED ADAPTOR FOR MSL PROTEINS, ISOFORM B"/>
    <property type="match status" value="1"/>
</dbReference>
<dbReference type="FunFam" id="3.30.160.60:FF:002086">
    <property type="entry name" value="Uncharacterized protein"/>
    <property type="match status" value="1"/>
</dbReference>
<proteinExistence type="predicted"/>
<evidence type="ECO:0000259" key="9">
    <source>
        <dbReference type="PROSITE" id="PS50157"/>
    </source>
</evidence>
<dbReference type="GeneID" id="118406371"/>
<feature type="domain" description="C2H2-type" evidence="9">
    <location>
        <begin position="465"/>
        <end position="489"/>
    </location>
</feature>
<dbReference type="InterPro" id="IPR036236">
    <property type="entry name" value="Znf_C2H2_sf"/>
</dbReference>
<keyword evidence="5" id="KW-0862">Zinc</keyword>
<dbReference type="GO" id="GO:0006357">
    <property type="term" value="P:regulation of transcription by RNA polymerase II"/>
    <property type="evidence" value="ECO:0000318"/>
    <property type="project" value="GO_Central"/>
</dbReference>
<dbReference type="RefSeq" id="XP_035662233.1">
    <property type="nucleotide sequence ID" value="XM_035806340.1"/>
</dbReference>
<feature type="domain" description="C2H2-type" evidence="9">
    <location>
        <begin position="325"/>
        <end position="352"/>
    </location>
</feature>
<comment type="subcellular location">
    <subcellularLocation>
        <location evidence="1">Nucleus</location>
    </subcellularLocation>
</comment>
<dbReference type="SUPFAM" id="SSF57667">
    <property type="entry name" value="beta-beta-alpha zinc fingers"/>
    <property type="match status" value="4"/>
</dbReference>
<evidence type="ECO:0000256" key="5">
    <source>
        <dbReference type="ARBA" id="ARBA00022833"/>
    </source>
</evidence>
<feature type="domain" description="C2H2-type" evidence="9">
    <location>
        <begin position="437"/>
        <end position="464"/>
    </location>
</feature>
<dbReference type="KEGG" id="bfo:118406371"/>
<feature type="domain" description="C2H2-type" evidence="9">
    <location>
        <begin position="381"/>
        <end position="408"/>
    </location>
</feature>
<feature type="domain" description="C2H2-type" evidence="9">
    <location>
        <begin position="409"/>
        <end position="436"/>
    </location>
</feature>
<keyword evidence="4 7" id="KW-0863">Zinc-finger</keyword>
<dbReference type="PROSITE" id="PS50157">
    <property type="entry name" value="ZINC_FINGER_C2H2_2"/>
    <property type="match status" value="6"/>
</dbReference>
<evidence type="ECO:0000256" key="8">
    <source>
        <dbReference type="SAM" id="MobiDB-lite"/>
    </source>
</evidence>
<dbReference type="FunFam" id="3.30.160.60:FF:002068">
    <property type="entry name" value="LD31554p"/>
    <property type="match status" value="1"/>
</dbReference>
<dbReference type="OMA" id="HIKSECH"/>
<dbReference type="InterPro" id="IPR013087">
    <property type="entry name" value="Znf_C2H2_type"/>
</dbReference>
<dbReference type="FunFam" id="3.30.160.60:FF:003711">
    <property type="match status" value="1"/>
</dbReference>
<keyword evidence="3" id="KW-0677">Repeat</keyword>
<evidence type="ECO:0000313" key="11">
    <source>
        <dbReference type="RefSeq" id="XP_035662233.1"/>
    </source>
</evidence>
<evidence type="ECO:0000256" key="4">
    <source>
        <dbReference type="ARBA" id="ARBA00022771"/>
    </source>
</evidence>
<dbReference type="FunFam" id="3.30.160.60:FF:002755">
    <property type="entry name" value="Uncharacterized protein"/>
    <property type="match status" value="1"/>
</dbReference>
<reference evidence="10" key="1">
    <citation type="journal article" date="2020" name="Nat. Ecol. Evol.">
        <title>Deeply conserved synteny resolves early events in vertebrate evolution.</title>
        <authorList>
            <person name="Simakov O."/>
            <person name="Marletaz F."/>
            <person name="Yue J.X."/>
            <person name="O'Connell B."/>
            <person name="Jenkins J."/>
            <person name="Brandt A."/>
            <person name="Calef R."/>
            <person name="Tung C.H."/>
            <person name="Huang T.K."/>
            <person name="Schmutz J."/>
            <person name="Satoh N."/>
            <person name="Yu J.K."/>
            <person name="Putnam N.H."/>
            <person name="Green R.E."/>
            <person name="Rokhsar D.S."/>
        </authorList>
    </citation>
    <scope>NUCLEOTIDE SEQUENCE [LARGE SCALE GENOMIC DNA]</scope>
    <source>
        <strain evidence="10">S238N-H82</strain>
    </source>
</reference>
<dbReference type="OrthoDB" id="10260596at2759"/>
<keyword evidence="10" id="KW-1185">Reference proteome</keyword>
<dbReference type="Gene3D" id="3.30.160.60">
    <property type="entry name" value="Classic Zinc Finger"/>
    <property type="match status" value="6"/>
</dbReference>
<evidence type="ECO:0000256" key="6">
    <source>
        <dbReference type="ARBA" id="ARBA00023242"/>
    </source>
</evidence>
<accession>A0A9J7KJS6</accession>
<dbReference type="Pfam" id="PF13909">
    <property type="entry name" value="zf-H2C2_5"/>
    <property type="match status" value="1"/>
</dbReference>
<keyword evidence="6" id="KW-0539">Nucleus</keyword>
<gene>
    <name evidence="11" type="primary">LOC118406371</name>
</gene>
<dbReference type="GO" id="GO:0008270">
    <property type="term" value="F:zinc ion binding"/>
    <property type="evidence" value="ECO:0007669"/>
    <property type="project" value="UniProtKB-KW"/>
</dbReference>
<organism evidence="10 11">
    <name type="scientific">Branchiostoma floridae</name>
    <name type="common">Florida lancelet</name>
    <name type="synonym">Amphioxus</name>
    <dbReference type="NCBI Taxonomy" id="7739"/>
    <lineage>
        <taxon>Eukaryota</taxon>
        <taxon>Metazoa</taxon>
        <taxon>Chordata</taxon>
        <taxon>Cephalochordata</taxon>
        <taxon>Leptocardii</taxon>
        <taxon>Amphioxiformes</taxon>
        <taxon>Branchiostomatidae</taxon>
        <taxon>Branchiostoma</taxon>
    </lineage>
</organism>
<dbReference type="AlphaFoldDB" id="A0A9J7KJS6"/>
<sequence>MSIQQAFICGLSRVVTIAVLPRLNMEELMFEFNRRIQDLDRKNSIKDRLVSILRDVMLEEYRLLERKPGFSSPDETTILVQDQETATMQENAMTAETSSPDASQQISGLDMVIRKESDNVTDSEMLMHTKELELELDQIQLSVSEQYEPCGTPGSPTLPSETLLAQMNTTADSYSGEKDVVMPIEDDTVGPFHDELNINTPTCSTQVLRTHNRLNTSWTEETLLASCHLSPDHGDIHIKSECHVSEDDQIGRISQSSNPDQTENYADDRARETGFINSGHEHKHCRQDSSEETPFPPCGPTPDKDFENISSLLPASDSQIDPKCYVCDVCGFKTSTAHRLSQHRKRHKEEKPFMCGECGYRACHKYRLVRHMRTHTDEKPFKCNHCNYKTSHKRYLVEHMKTHSDAKPYRCEICDYQTYKKSHFEKHMMCHAGVKPYKCEECDYRTAYNPDLTRHRRRHTGERPYSCQECDYKAKEKGKLNRHMRFKHP</sequence>
<feature type="domain" description="C2H2-type" evidence="9">
    <location>
        <begin position="353"/>
        <end position="380"/>
    </location>
</feature>
<dbReference type="GO" id="GO:0005634">
    <property type="term" value="C:nucleus"/>
    <property type="evidence" value="ECO:0007669"/>
    <property type="project" value="UniProtKB-SubCell"/>
</dbReference>
<evidence type="ECO:0000256" key="7">
    <source>
        <dbReference type="PROSITE-ProRule" id="PRU00042"/>
    </source>
</evidence>
<evidence type="ECO:0000256" key="2">
    <source>
        <dbReference type="ARBA" id="ARBA00022723"/>
    </source>
</evidence>
<dbReference type="Pfam" id="PF00096">
    <property type="entry name" value="zf-C2H2"/>
    <property type="match status" value="1"/>
</dbReference>
<evidence type="ECO:0000313" key="10">
    <source>
        <dbReference type="Proteomes" id="UP000001554"/>
    </source>
</evidence>
<feature type="region of interest" description="Disordered" evidence="8">
    <location>
        <begin position="280"/>
        <end position="301"/>
    </location>
</feature>
<dbReference type="FunFam" id="3.30.160.60:FF:001349">
    <property type="entry name" value="Uncharacterized protein"/>
    <property type="match status" value="1"/>
</dbReference>
<name>A0A9J7KJS6_BRAFL</name>
<dbReference type="GO" id="GO:0000981">
    <property type="term" value="F:DNA-binding transcription factor activity, RNA polymerase II-specific"/>
    <property type="evidence" value="ECO:0000318"/>
    <property type="project" value="GO_Central"/>
</dbReference>
<protein>
    <submittedName>
        <fullName evidence="11">Zinc finger protein 813-like</fullName>
    </submittedName>
</protein>
<evidence type="ECO:0000256" key="1">
    <source>
        <dbReference type="ARBA" id="ARBA00004123"/>
    </source>
</evidence>
<dbReference type="PANTHER" id="PTHR24381">
    <property type="entry name" value="ZINC FINGER PROTEIN"/>
    <property type="match status" value="1"/>
</dbReference>
<keyword evidence="2" id="KW-0479">Metal-binding</keyword>
<evidence type="ECO:0000256" key="3">
    <source>
        <dbReference type="ARBA" id="ARBA00022737"/>
    </source>
</evidence>
<dbReference type="SMART" id="SM00355">
    <property type="entry name" value="ZnF_C2H2"/>
    <property type="match status" value="6"/>
</dbReference>
<dbReference type="Proteomes" id="UP000001554">
    <property type="component" value="Chromosome 19"/>
</dbReference>